<name>A0A1T2L9P7_9GAMM</name>
<dbReference type="SUPFAM" id="SSF51269">
    <property type="entry name" value="AFP III-like domain"/>
    <property type="match status" value="1"/>
</dbReference>
<dbReference type="GO" id="GO:0016051">
    <property type="term" value="P:carbohydrate biosynthetic process"/>
    <property type="evidence" value="ECO:0007669"/>
    <property type="project" value="InterPro"/>
</dbReference>
<evidence type="ECO:0000259" key="1">
    <source>
        <dbReference type="PROSITE" id="PS50844"/>
    </source>
</evidence>
<dbReference type="InterPro" id="IPR013785">
    <property type="entry name" value="Aldolase_TIM"/>
</dbReference>
<organism evidence="2 3">
    <name type="scientific">Solemya pervernicosa gill symbiont</name>
    <dbReference type="NCBI Taxonomy" id="642797"/>
    <lineage>
        <taxon>Bacteria</taxon>
        <taxon>Pseudomonadati</taxon>
        <taxon>Pseudomonadota</taxon>
        <taxon>Gammaproteobacteria</taxon>
        <taxon>sulfur-oxidizing symbionts</taxon>
    </lineage>
</organism>
<gene>
    <name evidence="2" type="ORF">BOW53_02160</name>
</gene>
<keyword evidence="3" id="KW-1185">Reference proteome</keyword>
<sequence>MEVNSENLFEINGRAIASGQPCYLVAEVGTTCLGELSKALDLIAAAADAGMDAVKFQMIDPDQLSDDEVEYRFSAGGVEHVLNMKEMFERLSFSDDEWSEVQKACLAHGVDFFATVDYVGGVDRLEKLNVAVHKIGAWDITYRQLVEKIAATGKSLIVDLGPAAEKNLDDLVEWTRTCGGGNLLLLHDFHTSIPEQMNMQAISYLNHSYKIPCGFSSPARDDDLDVLAIGLGAVMLEKRLIMSREEIAFHADESLEPDELKVWVSRIRHVESALGKQQVIPSDADIELSKEYFRSVCTLAPIAKGEQLSEDNVGAKRPGIGIPTTRMREFIGKECASSLEENHLIREEDVL</sequence>
<evidence type="ECO:0000313" key="3">
    <source>
        <dbReference type="Proteomes" id="UP000191110"/>
    </source>
</evidence>
<dbReference type="InterPro" id="IPR051690">
    <property type="entry name" value="PseI-like"/>
</dbReference>
<dbReference type="InterPro" id="IPR036732">
    <property type="entry name" value="AFP_Neu5c_C_sf"/>
</dbReference>
<reference evidence="2 3" key="1">
    <citation type="submission" date="2016-11" db="EMBL/GenBank/DDBJ databases">
        <title>Mixed transmission modes and dynamic genome evolution in an obligate animal-bacterial symbiosis.</title>
        <authorList>
            <person name="Russell S.L."/>
            <person name="Corbett-Detig R.B."/>
            <person name="Cavanaugh C.M."/>
        </authorList>
    </citation>
    <scope>NUCLEOTIDE SEQUENCE [LARGE SCALE GENOMIC DNA]</scope>
    <source>
        <strain evidence="2">Sveles-Q1</strain>
    </source>
</reference>
<dbReference type="CDD" id="cd11615">
    <property type="entry name" value="SAF_NeuB_like"/>
    <property type="match status" value="1"/>
</dbReference>
<dbReference type="EMBL" id="MPRL01000005">
    <property type="protein sequence ID" value="OOZ41827.1"/>
    <property type="molecule type" value="Genomic_DNA"/>
</dbReference>
<dbReference type="SUPFAM" id="SSF51569">
    <property type="entry name" value="Aldolase"/>
    <property type="match status" value="1"/>
</dbReference>
<dbReference type="Proteomes" id="UP000191110">
    <property type="component" value="Unassembled WGS sequence"/>
</dbReference>
<dbReference type="PANTHER" id="PTHR42966:SF1">
    <property type="entry name" value="SIALIC ACID SYNTHASE"/>
    <property type="match status" value="1"/>
</dbReference>
<dbReference type="PROSITE" id="PS50844">
    <property type="entry name" value="AFP_LIKE"/>
    <property type="match status" value="1"/>
</dbReference>
<dbReference type="AlphaFoldDB" id="A0A1T2L9P7"/>
<dbReference type="InterPro" id="IPR006190">
    <property type="entry name" value="SAF_AFP_Neu5Ac"/>
</dbReference>
<dbReference type="Pfam" id="PF03102">
    <property type="entry name" value="NeuB"/>
    <property type="match status" value="1"/>
</dbReference>
<dbReference type="Pfam" id="PF08666">
    <property type="entry name" value="SAF"/>
    <property type="match status" value="1"/>
</dbReference>
<dbReference type="PANTHER" id="PTHR42966">
    <property type="entry name" value="N-ACETYLNEURAMINATE SYNTHASE"/>
    <property type="match status" value="1"/>
</dbReference>
<dbReference type="InterPro" id="IPR013974">
    <property type="entry name" value="SAF"/>
</dbReference>
<dbReference type="Gene3D" id="3.20.20.70">
    <property type="entry name" value="Aldolase class I"/>
    <property type="match status" value="1"/>
</dbReference>
<evidence type="ECO:0000313" key="2">
    <source>
        <dbReference type="EMBL" id="OOZ41827.1"/>
    </source>
</evidence>
<protein>
    <recommendedName>
        <fullName evidence="1">AFP-like domain-containing protein</fullName>
    </recommendedName>
</protein>
<dbReference type="InterPro" id="IPR013132">
    <property type="entry name" value="PseI/NeuA/B-like_N"/>
</dbReference>
<feature type="domain" description="AFP-like" evidence="1">
    <location>
        <begin position="295"/>
        <end position="351"/>
    </location>
</feature>
<comment type="caution">
    <text evidence="2">The sequence shown here is derived from an EMBL/GenBank/DDBJ whole genome shotgun (WGS) entry which is preliminary data.</text>
</comment>
<accession>A0A1T2L9P7</accession>
<dbReference type="GO" id="GO:0047444">
    <property type="term" value="F:N-acylneuraminate-9-phosphate synthase activity"/>
    <property type="evidence" value="ECO:0007669"/>
    <property type="project" value="TreeGrafter"/>
</dbReference>
<proteinExistence type="predicted"/>
<dbReference type="Gene3D" id="3.90.1210.10">
    <property type="entry name" value="Antifreeze-like/N-acetylneuraminic acid synthase C-terminal domain"/>
    <property type="match status" value="1"/>
</dbReference>
<dbReference type="InterPro" id="IPR057736">
    <property type="entry name" value="SAF_PseI/NeuA/NeuB"/>
</dbReference>